<dbReference type="Pfam" id="PF13561">
    <property type="entry name" value="adh_short_C2"/>
    <property type="match status" value="1"/>
</dbReference>
<dbReference type="RefSeq" id="WP_420164667.1">
    <property type="nucleotide sequence ID" value="NZ_JBDLNV010000004.1"/>
</dbReference>
<keyword evidence="1" id="KW-0521">NADP</keyword>
<reference evidence="4 5" key="1">
    <citation type="submission" date="2023-11" db="EMBL/GenBank/DDBJ databases">
        <authorList>
            <person name="Val-Calvo J."/>
            <person name="Scortti M."/>
            <person name="Vazquez-Boland J."/>
        </authorList>
    </citation>
    <scope>NUCLEOTIDE SEQUENCE [LARGE SCALE GENOMIC DNA]</scope>
    <source>
        <strain evidence="4 5">PAM 2766</strain>
    </source>
</reference>
<dbReference type="InterPro" id="IPR057326">
    <property type="entry name" value="KR_dom"/>
</dbReference>
<dbReference type="Proteomes" id="UP001629745">
    <property type="component" value="Unassembled WGS sequence"/>
</dbReference>
<dbReference type="InterPro" id="IPR036291">
    <property type="entry name" value="NAD(P)-bd_dom_sf"/>
</dbReference>
<feature type="domain" description="Ketoreductase" evidence="3">
    <location>
        <begin position="10"/>
        <end position="180"/>
    </location>
</feature>
<evidence type="ECO:0000313" key="5">
    <source>
        <dbReference type="Proteomes" id="UP001629745"/>
    </source>
</evidence>
<comment type="caution">
    <text evidence="4">The sequence shown here is derived from an EMBL/GenBank/DDBJ whole genome shotgun (WGS) entry which is preliminary data.</text>
</comment>
<keyword evidence="5" id="KW-1185">Reference proteome</keyword>
<organism evidence="4 5">
    <name type="scientific">Rhodococcus parequi</name>
    <dbReference type="NCBI Taxonomy" id="3137122"/>
    <lineage>
        <taxon>Bacteria</taxon>
        <taxon>Bacillati</taxon>
        <taxon>Actinomycetota</taxon>
        <taxon>Actinomycetes</taxon>
        <taxon>Mycobacteriales</taxon>
        <taxon>Nocardiaceae</taxon>
        <taxon>Rhodococcus</taxon>
    </lineage>
</organism>
<dbReference type="PANTHER" id="PTHR43296:SF2">
    <property type="entry name" value="PEROXISOMAL 2,4-DIENOYL-COA REDUCTASE [(3E)-ENOYL-COA-PRODUCING]"/>
    <property type="match status" value="1"/>
</dbReference>
<evidence type="ECO:0000313" key="4">
    <source>
        <dbReference type="EMBL" id="MFM1724110.1"/>
    </source>
</evidence>
<dbReference type="Gene3D" id="3.40.50.720">
    <property type="entry name" value="NAD(P)-binding Rossmann-like Domain"/>
    <property type="match status" value="1"/>
</dbReference>
<name>A0ABW9FH93_9NOCA</name>
<dbReference type="SMART" id="SM00822">
    <property type="entry name" value="PKS_KR"/>
    <property type="match status" value="1"/>
</dbReference>
<keyword evidence="2" id="KW-0560">Oxidoreductase</keyword>
<dbReference type="EMBL" id="JBDLNV010000004">
    <property type="protein sequence ID" value="MFM1724110.1"/>
    <property type="molecule type" value="Genomic_DNA"/>
</dbReference>
<evidence type="ECO:0000259" key="3">
    <source>
        <dbReference type="SMART" id="SM00822"/>
    </source>
</evidence>
<dbReference type="PRINTS" id="PR00081">
    <property type="entry name" value="GDHRDH"/>
</dbReference>
<evidence type="ECO:0000256" key="2">
    <source>
        <dbReference type="ARBA" id="ARBA00023002"/>
    </source>
</evidence>
<dbReference type="InterPro" id="IPR002347">
    <property type="entry name" value="SDR_fam"/>
</dbReference>
<dbReference type="InterPro" id="IPR045017">
    <property type="entry name" value="DECR2-like"/>
</dbReference>
<dbReference type="PANTHER" id="PTHR43296">
    <property type="entry name" value="PEROXISOMAL 2,4-DIENOYL-COA REDUCTASE"/>
    <property type="match status" value="1"/>
</dbReference>
<proteinExistence type="predicted"/>
<accession>A0ABW9FH93</accession>
<evidence type="ECO:0000256" key="1">
    <source>
        <dbReference type="ARBA" id="ARBA00022857"/>
    </source>
</evidence>
<protein>
    <submittedName>
        <fullName evidence="4">SDR family oxidoreductase</fullName>
    </submittedName>
</protein>
<sequence>MLPSGTYDGRVAIVTGGGSGIGESIARELARLGATVALIGRRQEQLDAVAAEIGSAGGRGVGFSADVRDRDRVQAVVDSVIDRFGRVDHLVNCAAGNFRVEPEAMSPNAWQAVTGIVLDGTWNCTQIAGKAMIAGGRGGSVLSIGTTMAEHGSATTVHSASAKAGVKTMTKSLAAAWGRYGIRLNVLTPGVTDDTAGTQVLHTTDDAFQEALGTIPVGRLATRSEVAQAASYLLSGYAAYVTGTELVIDGGRCLGKY</sequence>
<gene>
    <name evidence="4" type="ORF">ABEU20_002686</name>
</gene>
<dbReference type="SUPFAM" id="SSF51735">
    <property type="entry name" value="NAD(P)-binding Rossmann-fold domains"/>
    <property type="match status" value="1"/>
</dbReference>